<proteinExistence type="predicted"/>
<accession>A0A0E0USK2</accession>
<protein>
    <submittedName>
        <fullName evidence="5">Transcriptional regulator, DegA family</fullName>
    </submittedName>
</protein>
<keyword evidence="2" id="KW-0238">DNA-binding</keyword>
<dbReference type="CDD" id="cd01392">
    <property type="entry name" value="HTH_LacI"/>
    <property type="match status" value="1"/>
</dbReference>
<evidence type="ECO:0000256" key="2">
    <source>
        <dbReference type="ARBA" id="ARBA00023125"/>
    </source>
</evidence>
<dbReference type="PROSITE" id="PS50932">
    <property type="entry name" value="HTH_LACI_2"/>
    <property type="match status" value="1"/>
</dbReference>
<dbReference type="InterPro" id="IPR000843">
    <property type="entry name" value="HTH_LacI"/>
</dbReference>
<keyword evidence="1" id="KW-0805">Transcription regulation</keyword>
<evidence type="ECO:0000256" key="3">
    <source>
        <dbReference type="ARBA" id="ARBA00023163"/>
    </source>
</evidence>
<gene>
    <name evidence="5" type="ordered locus">LMM7_0283</name>
</gene>
<dbReference type="Gene3D" id="1.10.260.40">
    <property type="entry name" value="lambda repressor-like DNA-binding domains"/>
    <property type="match status" value="1"/>
</dbReference>
<dbReference type="SUPFAM" id="SSF53822">
    <property type="entry name" value="Periplasmic binding protein-like I"/>
    <property type="match status" value="1"/>
</dbReference>
<organism evidence="5 6">
    <name type="scientific">Listeria monocytogenes serotype 4a (strain M7)</name>
    <dbReference type="NCBI Taxonomy" id="1030009"/>
    <lineage>
        <taxon>Bacteria</taxon>
        <taxon>Bacillati</taxon>
        <taxon>Bacillota</taxon>
        <taxon>Bacilli</taxon>
        <taxon>Bacillales</taxon>
        <taxon>Listeriaceae</taxon>
        <taxon>Listeria</taxon>
    </lineage>
</organism>
<dbReference type="KEGG" id="lmq:LMM7_0283"/>
<reference evidence="5 6" key="1">
    <citation type="journal article" date="2011" name="J. Bacteriol.">
        <title>Genome sequence of the nonpathogenic Listeria monocytogenes serovar 4a strain M7.</title>
        <authorList>
            <person name="Chen J."/>
            <person name="Xia Y."/>
            <person name="Cheng C."/>
            <person name="Fang C."/>
            <person name="Shan Y."/>
            <person name="Jin G."/>
            <person name="Fang W."/>
        </authorList>
    </citation>
    <scope>NUCLEOTIDE SEQUENCE [LARGE SCALE GENOMIC DNA]</scope>
    <source>
        <strain evidence="5 6">M7</strain>
    </source>
</reference>
<dbReference type="InterPro" id="IPR010982">
    <property type="entry name" value="Lambda_DNA-bd_dom_sf"/>
</dbReference>
<keyword evidence="3" id="KW-0804">Transcription</keyword>
<dbReference type="Pfam" id="PF00356">
    <property type="entry name" value="LacI"/>
    <property type="match status" value="1"/>
</dbReference>
<dbReference type="CDD" id="cd06286">
    <property type="entry name" value="PBP1_CcpB-like"/>
    <property type="match status" value="1"/>
</dbReference>
<dbReference type="SMART" id="SM00354">
    <property type="entry name" value="HTH_LACI"/>
    <property type="match status" value="1"/>
</dbReference>
<dbReference type="PANTHER" id="PTHR30146">
    <property type="entry name" value="LACI-RELATED TRANSCRIPTIONAL REPRESSOR"/>
    <property type="match status" value="1"/>
</dbReference>
<dbReference type="Pfam" id="PF13377">
    <property type="entry name" value="Peripla_BP_3"/>
    <property type="match status" value="1"/>
</dbReference>
<dbReference type="SUPFAM" id="SSF47413">
    <property type="entry name" value="lambda repressor-like DNA-binding domains"/>
    <property type="match status" value="1"/>
</dbReference>
<evidence type="ECO:0000259" key="4">
    <source>
        <dbReference type="PROSITE" id="PS50932"/>
    </source>
</evidence>
<evidence type="ECO:0000313" key="6">
    <source>
        <dbReference type="Proteomes" id="UP000000486"/>
    </source>
</evidence>
<dbReference type="InterPro" id="IPR028082">
    <property type="entry name" value="Peripla_BP_I"/>
</dbReference>
<dbReference type="Proteomes" id="UP000000486">
    <property type="component" value="Chromosome"/>
</dbReference>
<feature type="domain" description="HTH lacI-type" evidence="4">
    <location>
        <begin position="5"/>
        <end position="59"/>
    </location>
</feature>
<dbReference type="HOGENOM" id="CLU_037628_6_0_9"/>
<dbReference type="GO" id="GO:0000976">
    <property type="term" value="F:transcription cis-regulatory region binding"/>
    <property type="evidence" value="ECO:0007669"/>
    <property type="project" value="TreeGrafter"/>
</dbReference>
<evidence type="ECO:0000313" key="5">
    <source>
        <dbReference type="EMBL" id="AEH91289.1"/>
    </source>
</evidence>
<evidence type="ECO:0000256" key="1">
    <source>
        <dbReference type="ARBA" id="ARBA00023015"/>
    </source>
</evidence>
<dbReference type="RefSeq" id="WP_003723038.1">
    <property type="nucleotide sequence ID" value="NC_017537.1"/>
</dbReference>
<dbReference type="AlphaFoldDB" id="A0A0E0USK2"/>
<dbReference type="PANTHER" id="PTHR30146:SF136">
    <property type="entry name" value="NTD BIOSYNTHESIS OPERON REGULATOR NTDR"/>
    <property type="match status" value="1"/>
</dbReference>
<dbReference type="GO" id="GO:0003700">
    <property type="term" value="F:DNA-binding transcription factor activity"/>
    <property type="evidence" value="ECO:0007669"/>
    <property type="project" value="TreeGrafter"/>
</dbReference>
<dbReference type="InterPro" id="IPR046335">
    <property type="entry name" value="LacI/GalR-like_sensor"/>
</dbReference>
<dbReference type="PATRIC" id="fig|1030009.3.peg.276"/>
<name>A0A0E0USK2_LISMM</name>
<dbReference type="Gene3D" id="3.40.50.2300">
    <property type="match status" value="2"/>
</dbReference>
<sequence length="331" mass="36885">MNKVTKIGDVAEKTGYSITTISRAINGNPNVSDKTKKKIFAAMKELNYYPNNIAQQFRGQGTKMIGVVISFITNPFFAYLVDAIERYLSHRGYQVVMLQTLENPAKELQFIEMLQKKQLDGLIMANLENDTEEIKSLVESGKIVLCNRYLGNENLTIINIDETKAAYQATNYLIKCGYKRIAYCTGGIKNKNDYRFKGFMQAVTENGLSFDESLYFEKLLTIKDGEELLVNILEEKSTMPDAIFSNGDTVAAGILYAAKKYGIAVPEELGIIGFDNQPIAEVLNPALTTIEQPIKELGEYSAQVLLANLQGTSVPVAPDLETKLIIRETTK</sequence>
<dbReference type="EMBL" id="CP002816">
    <property type="protein sequence ID" value="AEH91289.1"/>
    <property type="molecule type" value="Genomic_DNA"/>
</dbReference>